<dbReference type="GeneID" id="108742420"/>
<dbReference type="Proteomes" id="UP000192223">
    <property type="component" value="Unplaced"/>
</dbReference>
<comment type="subcellular location">
    <subcellularLocation>
        <location evidence="1">Membrane</location>
        <topology evidence="1">Single-pass membrane protein</topology>
    </subcellularLocation>
</comment>
<dbReference type="PROSITE" id="PS50092">
    <property type="entry name" value="TSP1"/>
    <property type="match status" value="6"/>
</dbReference>
<proteinExistence type="predicted"/>
<dbReference type="STRING" id="224129.A0A1W4XAR5"/>
<dbReference type="FunFam" id="2.20.100.10:FF:000021">
    <property type="entry name" value="semaphorin-5B isoform X1"/>
    <property type="match status" value="1"/>
</dbReference>
<sequence>KQKILVLINSFRDAVFRLSLSGLHLLENVTWPATKEKIRLCLAKGQTEEKCRNYVKVLLSNGKRIFTCGTNAFSPICTWREIDNLSSVMEWTDGIARCPHNPMANTTTLISETGDYYLGGAIDFLGSDSGICKSSGKHIIRTKQYNSLWLNDPQFVGSFESGKFVYFVFKEAAVEYINCGKIIYSRIARVCKNDVGGQSMLKDNWTTFLKARLNCSLNGEYPFYFNEIQGISFVPEENLFYATFTTPINSIAGSAICAFNLTAINEAFSGPFKYQEHAGNAWDRHYSTYRDNFDCSAPTNTKYLMEVSKYQLMDNAVQATTLNPLFVSELERFTHITVDITATKLHSSLHVLYVATTEGFVKKLSVLPNTHETCVVEVWQPVVKENILSIQYLKESDSLYAGTNTGLLKIPSNHCRRHVSRESCLNAMDPYCGWNELEDACTGVPNGGPLVKHWHQSIISCPILNAPVDGGWSSWSAWTPCQLRSSENVESPDTCMCQTRQCNNPAPLNGGSECVGESTAVINCTAHGGWTPWSAWSACSATCGIAVKTRKRTCSNPTPAHGGRVCVGQDRAEVLCAENPPCPVPVSQVRDGQWSEWGDWGPCSVPCGGGFRKRQRRCDNPLPSNGGLDCIGCHLEYETCNMHSCSEQKRHSPWTPWLLANKSTDIGEYVEKRFKFSCQAPVQNHSQIKISLYKEDERVCRDGMCALNSLETMTKWSAWSQWGECSVKCGEGVQTRHRRCRGGHCHGSSVQTKRCFNNSCKDEWGCWTDWSPCSVSCGLGIKKRSRECLGKNCEGETVQEKPCEEPPCSSLLGWDSWTVWSVCDENNEQHRKRKCRTSNPGPHMCKGPEKETRICVPEYSSNEFTVKEAELKTASLGIGGGIIAAYIITGFVVGVLTCFPTIIFYMYLKKKRHKVPSSPHYISAKENPYIPVPLQDLSTRKQHGASSSHSVLNNSHCGTIKSNKLFDFDTATIKRNSHGLNNGHRKSDNFYYD</sequence>
<keyword evidence="8" id="KW-1015">Disulfide bond</keyword>
<dbReference type="InterPro" id="IPR015943">
    <property type="entry name" value="WD40/YVTN_repeat-like_dom_sf"/>
</dbReference>
<evidence type="ECO:0000256" key="7">
    <source>
        <dbReference type="ARBA" id="ARBA00023136"/>
    </source>
</evidence>
<evidence type="ECO:0000256" key="8">
    <source>
        <dbReference type="ARBA" id="ARBA00023157"/>
    </source>
</evidence>
<dbReference type="PRINTS" id="PR01705">
    <property type="entry name" value="TSP1REPEAT"/>
</dbReference>
<dbReference type="InterPro" id="IPR000884">
    <property type="entry name" value="TSP1_rpt"/>
</dbReference>
<dbReference type="FunFam" id="2.20.100.10:FF:000001">
    <property type="entry name" value="semaphorin-5A isoform X1"/>
    <property type="match status" value="1"/>
</dbReference>
<dbReference type="InParanoid" id="A0A1W4XAR5"/>
<keyword evidence="13" id="KW-1185">Reference proteome</keyword>
<reference evidence="14" key="1">
    <citation type="submission" date="2025-08" db="UniProtKB">
        <authorList>
            <consortium name="RefSeq"/>
        </authorList>
    </citation>
    <scope>IDENTIFICATION</scope>
    <source>
        <tissue evidence="14">Entire body</tissue>
    </source>
</reference>
<dbReference type="GO" id="GO:0071526">
    <property type="term" value="P:semaphorin-plexin signaling pathway"/>
    <property type="evidence" value="ECO:0007669"/>
    <property type="project" value="TreeGrafter"/>
</dbReference>
<dbReference type="KEGG" id="apln:108742420"/>
<dbReference type="Pfam" id="PF00090">
    <property type="entry name" value="TSP_1"/>
    <property type="match status" value="5"/>
</dbReference>
<feature type="non-terminal residue" evidence="14">
    <location>
        <position position="1"/>
    </location>
</feature>
<dbReference type="GO" id="GO:0007411">
    <property type="term" value="P:axon guidance"/>
    <property type="evidence" value="ECO:0007669"/>
    <property type="project" value="TreeGrafter"/>
</dbReference>
<keyword evidence="7 11" id="KW-0472">Membrane</keyword>
<dbReference type="GO" id="GO:0005886">
    <property type="term" value="C:plasma membrane"/>
    <property type="evidence" value="ECO:0007669"/>
    <property type="project" value="TreeGrafter"/>
</dbReference>
<keyword evidence="5" id="KW-0524">Neurogenesis</keyword>
<evidence type="ECO:0000256" key="3">
    <source>
        <dbReference type="ARBA" id="ARBA00022737"/>
    </source>
</evidence>
<dbReference type="SUPFAM" id="SSF101912">
    <property type="entry name" value="Sema domain"/>
    <property type="match status" value="1"/>
</dbReference>
<comment type="caution">
    <text evidence="10">Lacks conserved residue(s) required for the propagation of feature annotation.</text>
</comment>
<evidence type="ECO:0000259" key="12">
    <source>
        <dbReference type="PROSITE" id="PS51004"/>
    </source>
</evidence>
<dbReference type="OrthoDB" id="9988752at2759"/>
<evidence type="ECO:0000256" key="1">
    <source>
        <dbReference type="ARBA" id="ARBA00004167"/>
    </source>
</evidence>
<dbReference type="SUPFAM" id="SSF82895">
    <property type="entry name" value="TSP-1 type 1 repeat"/>
    <property type="match status" value="5"/>
</dbReference>
<dbReference type="RefSeq" id="XP_018333129.1">
    <property type="nucleotide sequence ID" value="XM_018477627.1"/>
</dbReference>
<evidence type="ECO:0000313" key="13">
    <source>
        <dbReference type="Proteomes" id="UP000192223"/>
    </source>
</evidence>
<dbReference type="GO" id="GO:0030215">
    <property type="term" value="F:semaphorin receptor binding"/>
    <property type="evidence" value="ECO:0007669"/>
    <property type="project" value="InterPro"/>
</dbReference>
<dbReference type="InterPro" id="IPR036352">
    <property type="entry name" value="Semap_dom_sf"/>
</dbReference>
<protein>
    <submittedName>
        <fullName evidence="14">Semaphorin-5A</fullName>
    </submittedName>
</protein>
<organism evidence="13 14">
    <name type="scientific">Agrilus planipennis</name>
    <name type="common">Emerald ash borer</name>
    <name type="synonym">Agrilus marcopoli</name>
    <dbReference type="NCBI Taxonomy" id="224129"/>
    <lineage>
        <taxon>Eukaryota</taxon>
        <taxon>Metazoa</taxon>
        <taxon>Ecdysozoa</taxon>
        <taxon>Arthropoda</taxon>
        <taxon>Hexapoda</taxon>
        <taxon>Insecta</taxon>
        <taxon>Pterygota</taxon>
        <taxon>Neoptera</taxon>
        <taxon>Endopterygota</taxon>
        <taxon>Coleoptera</taxon>
        <taxon>Polyphaga</taxon>
        <taxon>Elateriformia</taxon>
        <taxon>Buprestoidea</taxon>
        <taxon>Buprestidae</taxon>
        <taxon>Agrilinae</taxon>
        <taxon>Agrilus</taxon>
    </lineage>
</organism>
<keyword evidence="4" id="KW-0221">Differentiation</keyword>
<evidence type="ECO:0000313" key="14">
    <source>
        <dbReference type="RefSeq" id="XP_018333129.1"/>
    </source>
</evidence>
<evidence type="ECO:0000256" key="11">
    <source>
        <dbReference type="SAM" id="Phobius"/>
    </source>
</evidence>
<evidence type="ECO:0000256" key="2">
    <source>
        <dbReference type="ARBA" id="ARBA00022692"/>
    </source>
</evidence>
<dbReference type="InterPro" id="IPR016201">
    <property type="entry name" value="PSI"/>
</dbReference>
<evidence type="ECO:0000256" key="10">
    <source>
        <dbReference type="PROSITE-ProRule" id="PRU00352"/>
    </source>
</evidence>
<evidence type="ECO:0000256" key="9">
    <source>
        <dbReference type="ARBA" id="ARBA00023180"/>
    </source>
</evidence>
<dbReference type="GO" id="GO:0030335">
    <property type="term" value="P:positive regulation of cell migration"/>
    <property type="evidence" value="ECO:0007669"/>
    <property type="project" value="TreeGrafter"/>
</dbReference>
<dbReference type="SMART" id="SM00209">
    <property type="entry name" value="TSP1"/>
    <property type="match status" value="6"/>
</dbReference>
<dbReference type="PANTHER" id="PTHR11036:SF79">
    <property type="entry name" value="SEMAPHORIN 5C, ISOFORM A"/>
    <property type="match status" value="1"/>
</dbReference>
<keyword evidence="3" id="KW-0677">Repeat</keyword>
<evidence type="ECO:0000256" key="6">
    <source>
        <dbReference type="ARBA" id="ARBA00022989"/>
    </source>
</evidence>
<name>A0A1W4XAR5_AGRPL</name>
<dbReference type="InterPro" id="IPR036383">
    <property type="entry name" value="TSP1_rpt_sf"/>
</dbReference>
<dbReference type="InterPro" id="IPR001627">
    <property type="entry name" value="Semap_dom"/>
</dbReference>
<dbReference type="SUPFAM" id="SSF103575">
    <property type="entry name" value="Plexin repeat"/>
    <property type="match status" value="1"/>
</dbReference>
<keyword evidence="2 11" id="KW-0812">Transmembrane</keyword>
<dbReference type="FunFam" id="2.20.100.10:FF:000007">
    <property type="entry name" value="Thrombospondin 1"/>
    <property type="match status" value="1"/>
</dbReference>
<dbReference type="SMART" id="SM00423">
    <property type="entry name" value="PSI"/>
    <property type="match status" value="1"/>
</dbReference>
<dbReference type="PROSITE" id="PS51004">
    <property type="entry name" value="SEMA"/>
    <property type="match status" value="1"/>
</dbReference>
<keyword evidence="6 11" id="KW-1133">Transmembrane helix</keyword>
<dbReference type="FunCoup" id="A0A1W4XAR5">
    <property type="interactions" value="263"/>
</dbReference>
<feature type="transmembrane region" description="Helical" evidence="11">
    <location>
        <begin position="883"/>
        <end position="908"/>
    </location>
</feature>
<dbReference type="Pfam" id="PF23260">
    <property type="entry name" value="TSP1_2"/>
    <property type="match status" value="1"/>
</dbReference>
<gene>
    <name evidence="14" type="primary">LOC108742420</name>
</gene>
<dbReference type="InterPro" id="IPR057563">
    <property type="entry name" value="Sema5A/B-like_TSP-1"/>
</dbReference>
<evidence type="ECO:0000256" key="5">
    <source>
        <dbReference type="ARBA" id="ARBA00022902"/>
    </source>
</evidence>
<dbReference type="InterPro" id="IPR027231">
    <property type="entry name" value="Semaphorin"/>
</dbReference>
<dbReference type="FunFam" id="2.130.10.10:FF:001151">
    <property type="entry name" value="Semaphorin 5C"/>
    <property type="match status" value="1"/>
</dbReference>
<dbReference type="Gene3D" id="2.130.10.10">
    <property type="entry name" value="YVTN repeat-like/Quinoprotein amine dehydrogenase"/>
    <property type="match status" value="1"/>
</dbReference>
<dbReference type="AlphaFoldDB" id="A0A1W4XAR5"/>
<dbReference type="Gene3D" id="3.30.1680.10">
    <property type="entry name" value="ligand-binding face of the semaphorins, domain 2"/>
    <property type="match status" value="1"/>
</dbReference>
<keyword evidence="9" id="KW-0325">Glycoprotein</keyword>
<accession>A0A1W4XAR5</accession>
<dbReference type="SMART" id="SM00630">
    <property type="entry name" value="Sema"/>
    <property type="match status" value="1"/>
</dbReference>
<dbReference type="Pfam" id="PF01403">
    <property type="entry name" value="Sema"/>
    <property type="match status" value="1"/>
</dbReference>
<dbReference type="GO" id="GO:0045499">
    <property type="term" value="F:chemorepellent activity"/>
    <property type="evidence" value="ECO:0007669"/>
    <property type="project" value="TreeGrafter"/>
</dbReference>
<feature type="domain" description="Sema" evidence="12">
    <location>
        <begin position="1"/>
        <end position="412"/>
    </location>
</feature>
<dbReference type="PANTHER" id="PTHR11036">
    <property type="entry name" value="SEMAPHORIN"/>
    <property type="match status" value="1"/>
</dbReference>
<dbReference type="Gene3D" id="2.20.100.10">
    <property type="entry name" value="Thrombospondin type-1 (TSP1) repeat"/>
    <property type="match status" value="5"/>
</dbReference>
<evidence type="ECO:0000256" key="4">
    <source>
        <dbReference type="ARBA" id="ARBA00022782"/>
    </source>
</evidence>